<dbReference type="Pfam" id="PF26253">
    <property type="entry name" value="RdRP_head"/>
    <property type="match status" value="1"/>
</dbReference>
<dbReference type="EMBL" id="BPVZ01000055">
    <property type="protein sequence ID" value="GKV20469.1"/>
    <property type="molecule type" value="Genomic_DNA"/>
</dbReference>
<protein>
    <recommendedName>
        <fullName evidence="1">RDRP C-terminal head domain-containing protein</fullName>
    </recommendedName>
</protein>
<keyword evidence="3" id="KW-1185">Reference proteome</keyword>
<dbReference type="AlphaFoldDB" id="A0AAV5K0L1"/>
<accession>A0AAV5K0L1</accession>
<gene>
    <name evidence="2" type="ORF">SLEP1_g30593</name>
</gene>
<comment type="caution">
    <text evidence="2">The sequence shown here is derived from an EMBL/GenBank/DDBJ whole genome shotgun (WGS) entry which is preliminary data.</text>
</comment>
<sequence>MQESGDAGSVLTLSFAWIAADYLARIKIRHQGTENIDLNRPVNSLMRYLTDRMATV</sequence>
<dbReference type="Proteomes" id="UP001054252">
    <property type="component" value="Unassembled WGS sequence"/>
</dbReference>
<name>A0AAV5K0L1_9ROSI</name>
<proteinExistence type="predicted"/>
<dbReference type="InterPro" id="IPR058752">
    <property type="entry name" value="RDRP_C_head"/>
</dbReference>
<feature type="domain" description="RDRP C-terminal head" evidence="1">
    <location>
        <begin position="9"/>
        <end position="42"/>
    </location>
</feature>
<organism evidence="2 3">
    <name type="scientific">Rubroshorea leprosula</name>
    <dbReference type="NCBI Taxonomy" id="152421"/>
    <lineage>
        <taxon>Eukaryota</taxon>
        <taxon>Viridiplantae</taxon>
        <taxon>Streptophyta</taxon>
        <taxon>Embryophyta</taxon>
        <taxon>Tracheophyta</taxon>
        <taxon>Spermatophyta</taxon>
        <taxon>Magnoliopsida</taxon>
        <taxon>eudicotyledons</taxon>
        <taxon>Gunneridae</taxon>
        <taxon>Pentapetalae</taxon>
        <taxon>rosids</taxon>
        <taxon>malvids</taxon>
        <taxon>Malvales</taxon>
        <taxon>Dipterocarpaceae</taxon>
        <taxon>Rubroshorea</taxon>
    </lineage>
</organism>
<evidence type="ECO:0000313" key="3">
    <source>
        <dbReference type="Proteomes" id="UP001054252"/>
    </source>
</evidence>
<evidence type="ECO:0000313" key="2">
    <source>
        <dbReference type="EMBL" id="GKV20469.1"/>
    </source>
</evidence>
<reference evidence="2 3" key="1">
    <citation type="journal article" date="2021" name="Commun. Biol.">
        <title>The genome of Shorea leprosula (Dipterocarpaceae) highlights the ecological relevance of drought in aseasonal tropical rainforests.</title>
        <authorList>
            <person name="Ng K.K.S."/>
            <person name="Kobayashi M.J."/>
            <person name="Fawcett J.A."/>
            <person name="Hatakeyama M."/>
            <person name="Paape T."/>
            <person name="Ng C.H."/>
            <person name="Ang C.C."/>
            <person name="Tnah L.H."/>
            <person name="Lee C.T."/>
            <person name="Nishiyama T."/>
            <person name="Sese J."/>
            <person name="O'Brien M.J."/>
            <person name="Copetti D."/>
            <person name="Mohd Noor M.I."/>
            <person name="Ong R.C."/>
            <person name="Putra M."/>
            <person name="Sireger I.Z."/>
            <person name="Indrioko S."/>
            <person name="Kosugi Y."/>
            <person name="Izuno A."/>
            <person name="Isagi Y."/>
            <person name="Lee S.L."/>
            <person name="Shimizu K.K."/>
        </authorList>
    </citation>
    <scope>NUCLEOTIDE SEQUENCE [LARGE SCALE GENOMIC DNA]</scope>
    <source>
        <strain evidence="2">214</strain>
    </source>
</reference>
<evidence type="ECO:0000259" key="1">
    <source>
        <dbReference type="Pfam" id="PF26253"/>
    </source>
</evidence>